<dbReference type="Proteomes" id="UP000654947">
    <property type="component" value="Unassembled WGS sequence"/>
</dbReference>
<dbReference type="PANTHER" id="PTHR43685">
    <property type="entry name" value="GLYCOSYLTRANSFERASE"/>
    <property type="match status" value="1"/>
</dbReference>
<comment type="caution">
    <text evidence="3">The sequence shown here is derived from an EMBL/GenBank/DDBJ whole genome shotgun (WGS) entry which is preliminary data.</text>
</comment>
<dbReference type="EMBL" id="BMXL01000004">
    <property type="protein sequence ID" value="GHD20026.1"/>
    <property type="molecule type" value="Genomic_DNA"/>
</dbReference>
<dbReference type="AlphaFoldDB" id="A0A919CG35"/>
<protein>
    <recommendedName>
        <fullName evidence="2">Glycosyltransferase 2-like domain-containing protein</fullName>
    </recommendedName>
</protein>
<evidence type="ECO:0000313" key="4">
    <source>
        <dbReference type="Proteomes" id="UP000654947"/>
    </source>
</evidence>
<feature type="domain" description="Glycosyltransferase 2-like" evidence="2">
    <location>
        <begin position="50"/>
        <end position="230"/>
    </location>
</feature>
<dbReference type="InterPro" id="IPR029044">
    <property type="entry name" value="Nucleotide-diphossugar_trans"/>
</dbReference>
<dbReference type="InterPro" id="IPR050834">
    <property type="entry name" value="Glycosyltransf_2"/>
</dbReference>
<reference evidence="3 4" key="1">
    <citation type="journal article" date="2014" name="Int. J. Syst. Evol. Microbiol.">
        <title>Complete genome sequence of Corynebacterium casei LMG S-19264T (=DSM 44701T), isolated from a smear-ripened cheese.</title>
        <authorList>
            <consortium name="US DOE Joint Genome Institute (JGI-PGF)"/>
            <person name="Walter F."/>
            <person name="Albersmeier A."/>
            <person name="Kalinowski J."/>
            <person name="Ruckert C."/>
        </authorList>
    </citation>
    <scope>NUCLEOTIDE SEQUENCE [LARGE SCALE GENOMIC DNA]</scope>
    <source>
        <strain evidence="3 4">KCTC 19473</strain>
    </source>
</reference>
<dbReference type="CDD" id="cd00761">
    <property type="entry name" value="Glyco_tranf_GTA_type"/>
    <property type="match status" value="1"/>
</dbReference>
<sequence>MSLNKYVGSQVDGVSRRGRVERVTTRVIGNDWDTLAPPALGQWTPRLPVSVVLPAHGEQHRLDLALASLAVQTYPEELIEAVVVDDHSAPALRLPPVRPANTRLVCTPGGGHGAGYARAYGAHTSVGEILLWMDADMVADPRFVEAQARWHHTHPECVTLGRVRFADHVPDDPAALLGLMRAGELHHTLDDGRHHAWVERRLADTDDLREADHLGFHTYVGAAAGLRRSLYEIAGGVDPDLDLGQDTEFGYRLWQAGAVMLPERTATAWHLGPGEPFRTRLPSERFRTNVLAELMPHPHLYRERLPAERRRVPLVHAVVDISGAPYDLVRGCVDRLLDSAETDLLITLVADWERLTGEEELGDLQLGLRLIQANYLREPRIAFASSTPRTAFPAPFLLEVPVARGLGQVALTRLLAGAERSRAGLTELFPAATATDAPGVRLWRTRALARALRAGEEGEDIAEVVSALHGHYRIHGGEEILTDLSLYRSVPFLPRRAPEPRTRTGDEPRRSTAGDGTPDHTRDEEPETPGTDRVRSPLRRLGAWLGECWQRVREAHGGGRTDGRGPGER</sequence>
<organism evidence="3 4">
    <name type="scientific">Nocardiopsis kunsanensis</name>
    <dbReference type="NCBI Taxonomy" id="141693"/>
    <lineage>
        <taxon>Bacteria</taxon>
        <taxon>Bacillati</taxon>
        <taxon>Actinomycetota</taxon>
        <taxon>Actinomycetes</taxon>
        <taxon>Streptosporangiales</taxon>
        <taxon>Nocardiopsidaceae</taxon>
        <taxon>Nocardiopsis</taxon>
    </lineage>
</organism>
<evidence type="ECO:0000256" key="1">
    <source>
        <dbReference type="SAM" id="MobiDB-lite"/>
    </source>
</evidence>
<dbReference type="Gene3D" id="3.90.550.10">
    <property type="entry name" value="Spore Coat Polysaccharide Biosynthesis Protein SpsA, Chain A"/>
    <property type="match status" value="1"/>
</dbReference>
<proteinExistence type="predicted"/>
<evidence type="ECO:0000259" key="2">
    <source>
        <dbReference type="Pfam" id="PF00535"/>
    </source>
</evidence>
<name>A0A919CG35_9ACTN</name>
<dbReference type="SUPFAM" id="SSF53448">
    <property type="entry name" value="Nucleotide-diphospho-sugar transferases"/>
    <property type="match status" value="1"/>
</dbReference>
<dbReference type="Pfam" id="PF00535">
    <property type="entry name" value="Glycos_transf_2"/>
    <property type="match status" value="1"/>
</dbReference>
<evidence type="ECO:0000313" key="3">
    <source>
        <dbReference type="EMBL" id="GHD20026.1"/>
    </source>
</evidence>
<accession>A0A919CG35</accession>
<dbReference type="InterPro" id="IPR001173">
    <property type="entry name" value="Glyco_trans_2-like"/>
</dbReference>
<dbReference type="PANTHER" id="PTHR43685:SF3">
    <property type="entry name" value="SLR2126 PROTEIN"/>
    <property type="match status" value="1"/>
</dbReference>
<feature type="compositionally biased region" description="Basic and acidic residues" evidence="1">
    <location>
        <begin position="496"/>
        <end position="523"/>
    </location>
</feature>
<feature type="region of interest" description="Disordered" evidence="1">
    <location>
        <begin position="495"/>
        <end position="539"/>
    </location>
</feature>
<gene>
    <name evidence="3" type="ORF">GCM10007147_11580</name>
</gene>
<keyword evidence="4" id="KW-1185">Reference proteome</keyword>